<comment type="cofactor">
    <cofactor evidence="1">
        <name>a divalent metal cation</name>
        <dbReference type="ChEBI" id="CHEBI:60240"/>
    </cofactor>
</comment>
<sequence>MPSSITYTAVLDVRRETVEQLAKLMRGHREHLGTRKGTRALGVFRQAVLVLRWFVDGTRLVQLARDNGISVPTAYRYLHEGLTVLADHAPDLSTALERTAAAGYTHLNLDGTVIRTDRVAAAGPNGADLWWSGKHKHHGGNVQVIAAPDGWPLWVSPVRPGREHDTTCARAHGLVDALNRLAATLGIPTLTDLGHENAGPGFRHPVKKPKGRELPKPDQAFNAVIRGVHAVAERANALLKVTFKALRRVSLDPAAITRIARAALVLLQLERGRTA</sequence>
<accession>A0A388T8F4</accession>
<evidence type="ECO:0000313" key="5">
    <source>
        <dbReference type="Proteomes" id="UP000265354"/>
    </source>
</evidence>
<reference evidence="4 5" key="1">
    <citation type="submission" date="2018-07" db="EMBL/GenBank/DDBJ databases">
        <title>Whole Genome Shotgun Sequence of Streptomyces spongiicola strain 531S.</title>
        <authorList>
            <person name="Dohra H."/>
            <person name="Kodani S."/>
        </authorList>
    </citation>
    <scope>NUCLEOTIDE SEQUENCE [LARGE SCALE GENOMIC DNA]</scope>
    <source>
        <strain evidence="4 5">531S</strain>
    </source>
</reference>
<evidence type="ECO:0000256" key="1">
    <source>
        <dbReference type="ARBA" id="ARBA00001968"/>
    </source>
</evidence>
<dbReference type="InterPro" id="IPR027806">
    <property type="entry name" value="HARBI1_dom"/>
</dbReference>
<dbReference type="Pfam" id="PF13359">
    <property type="entry name" value="DDE_Tnp_4"/>
    <property type="match status" value="1"/>
</dbReference>
<comment type="caution">
    <text evidence="4">The sequence shown here is derived from an EMBL/GenBank/DDBJ whole genome shotgun (WGS) entry which is preliminary data.</text>
</comment>
<evidence type="ECO:0000313" key="4">
    <source>
        <dbReference type="EMBL" id="GBQ04480.1"/>
    </source>
</evidence>
<dbReference type="GO" id="GO:0046872">
    <property type="term" value="F:metal ion binding"/>
    <property type="evidence" value="ECO:0007669"/>
    <property type="project" value="UniProtKB-KW"/>
</dbReference>
<keyword evidence="2" id="KW-0479">Metal-binding</keyword>
<dbReference type="AlphaFoldDB" id="A0A388T8F4"/>
<proteinExistence type="predicted"/>
<name>A0A388T8F4_9ACTN</name>
<feature type="domain" description="DDE Tnp4" evidence="3">
    <location>
        <begin position="109"/>
        <end position="267"/>
    </location>
</feature>
<evidence type="ECO:0000259" key="3">
    <source>
        <dbReference type="Pfam" id="PF13359"/>
    </source>
</evidence>
<protein>
    <submittedName>
        <fullName evidence="4">IS5/IS1182 family transposase</fullName>
    </submittedName>
</protein>
<organism evidence="4 5">
    <name type="scientific">Streptomyces spongiicola</name>
    <dbReference type="NCBI Taxonomy" id="1690221"/>
    <lineage>
        <taxon>Bacteria</taxon>
        <taxon>Bacillati</taxon>
        <taxon>Actinomycetota</taxon>
        <taxon>Actinomycetes</taxon>
        <taxon>Kitasatosporales</taxon>
        <taxon>Streptomycetaceae</taxon>
        <taxon>Streptomyces</taxon>
    </lineage>
</organism>
<dbReference type="EMBL" id="BGZL01000069">
    <property type="protein sequence ID" value="GBQ04480.1"/>
    <property type="molecule type" value="Genomic_DNA"/>
</dbReference>
<gene>
    <name evidence="4" type="ORF">SSP531S_59780</name>
</gene>
<evidence type="ECO:0000256" key="2">
    <source>
        <dbReference type="ARBA" id="ARBA00022723"/>
    </source>
</evidence>
<dbReference type="Proteomes" id="UP000265354">
    <property type="component" value="Unassembled WGS sequence"/>
</dbReference>